<name>A0A0F9A6T7_9ZZZZ</name>
<protein>
    <submittedName>
        <fullName evidence="1">Uncharacterized protein</fullName>
    </submittedName>
</protein>
<reference evidence="1" key="1">
    <citation type="journal article" date="2015" name="Nature">
        <title>Complex archaea that bridge the gap between prokaryotes and eukaryotes.</title>
        <authorList>
            <person name="Spang A."/>
            <person name="Saw J.H."/>
            <person name="Jorgensen S.L."/>
            <person name="Zaremba-Niedzwiedzka K."/>
            <person name="Martijn J."/>
            <person name="Lind A.E."/>
            <person name="van Eijk R."/>
            <person name="Schleper C."/>
            <person name="Guy L."/>
            <person name="Ettema T.J."/>
        </authorList>
    </citation>
    <scope>NUCLEOTIDE SEQUENCE</scope>
</reference>
<dbReference type="EMBL" id="LAZR01044187">
    <property type="protein sequence ID" value="KKL05274.1"/>
    <property type="molecule type" value="Genomic_DNA"/>
</dbReference>
<comment type="caution">
    <text evidence="1">The sequence shown here is derived from an EMBL/GenBank/DDBJ whole genome shotgun (WGS) entry which is preliminary data.</text>
</comment>
<accession>A0A0F9A6T7</accession>
<sequence>MRKIPFDSATASEADWILLDGVVSETLLADIDASLAKYGLEVEYCEDQDVFRIAFQLKPTRS</sequence>
<dbReference type="AlphaFoldDB" id="A0A0F9A6T7"/>
<evidence type="ECO:0000313" key="1">
    <source>
        <dbReference type="EMBL" id="KKL05274.1"/>
    </source>
</evidence>
<proteinExistence type="predicted"/>
<organism evidence="1">
    <name type="scientific">marine sediment metagenome</name>
    <dbReference type="NCBI Taxonomy" id="412755"/>
    <lineage>
        <taxon>unclassified sequences</taxon>
        <taxon>metagenomes</taxon>
        <taxon>ecological metagenomes</taxon>
    </lineage>
</organism>
<gene>
    <name evidence="1" type="ORF">LCGC14_2607740</name>
</gene>